<dbReference type="AlphaFoldDB" id="A0A2I0WIV0"/>
<sequence length="189" mass="20504">MKKKASSAKSLSKAKSFLSPLPSPSPEARSGKACGFNFFASAASSKKKALSPPSVLRSPRTPAKPLSTTSDLKDLACSSLESLKRRVDVYYADVLKDIDASHARISKRFKIQTQACMQLAEEAEREYEKLSDKIDENTKSIKGSYVEFMAEVQAATSRVCKVSIPELAKSAEKAIENLHARYGVAANPG</sequence>
<feature type="region of interest" description="Disordered" evidence="2">
    <location>
        <begin position="1"/>
        <end position="29"/>
    </location>
</feature>
<feature type="region of interest" description="Disordered" evidence="2">
    <location>
        <begin position="44"/>
        <end position="69"/>
    </location>
</feature>
<accession>A0A2I0WIV0</accession>
<proteinExistence type="predicted"/>
<name>A0A2I0WIV0_9ASPA</name>
<organism evidence="3 4">
    <name type="scientific">Dendrobium catenatum</name>
    <dbReference type="NCBI Taxonomy" id="906689"/>
    <lineage>
        <taxon>Eukaryota</taxon>
        <taxon>Viridiplantae</taxon>
        <taxon>Streptophyta</taxon>
        <taxon>Embryophyta</taxon>
        <taxon>Tracheophyta</taxon>
        <taxon>Spermatophyta</taxon>
        <taxon>Magnoliopsida</taxon>
        <taxon>Liliopsida</taxon>
        <taxon>Asparagales</taxon>
        <taxon>Orchidaceae</taxon>
        <taxon>Epidendroideae</taxon>
        <taxon>Malaxideae</taxon>
        <taxon>Dendrobiinae</taxon>
        <taxon>Dendrobium</taxon>
    </lineage>
</organism>
<protein>
    <submittedName>
        <fullName evidence="3">Uncharacterized protein</fullName>
    </submittedName>
</protein>
<dbReference type="PANTHER" id="PTHR37371">
    <property type="entry name" value="OS08G0180400 PROTEIN"/>
    <property type="match status" value="1"/>
</dbReference>
<evidence type="ECO:0000256" key="2">
    <source>
        <dbReference type="SAM" id="MobiDB-lite"/>
    </source>
</evidence>
<dbReference type="EMBL" id="KZ502593">
    <property type="protein sequence ID" value="PKU75572.1"/>
    <property type="molecule type" value="Genomic_DNA"/>
</dbReference>
<feature type="coiled-coil region" evidence="1">
    <location>
        <begin position="113"/>
        <end position="140"/>
    </location>
</feature>
<gene>
    <name evidence="3" type="ORF">MA16_Dca011348</name>
</gene>
<evidence type="ECO:0000313" key="4">
    <source>
        <dbReference type="Proteomes" id="UP000233837"/>
    </source>
</evidence>
<dbReference type="Proteomes" id="UP000233837">
    <property type="component" value="Unassembled WGS sequence"/>
</dbReference>
<keyword evidence="1" id="KW-0175">Coiled coil</keyword>
<reference evidence="3 4" key="2">
    <citation type="journal article" date="2017" name="Nature">
        <title>The Apostasia genome and the evolution of orchids.</title>
        <authorList>
            <person name="Zhang G.Q."/>
            <person name="Liu K.W."/>
            <person name="Li Z."/>
            <person name="Lohaus R."/>
            <person name="Hsiao Y.Y."/>
            <person name="Niu S.C."/>
            <person name="Wang J.Y."/>
            <person name="Lin Y.C."/>
            <person name="Xu Q."/>
            <person name="Chen L.J."/>
            <person name="Yoshida K."/>
            <person name="Fujiwara S."/>
            <person name="Wang Z.W."/>
            <person name="Zhang Y.Q."/>
            <person name="Mitsuda N."/>
            <person name="Wang M."/>
            <person name="Liu G.H."/>
            <person name="Pecoraro L."/>
            <person name="Huang H.X."/>
            <person name="Xiao X.J."/>
            <person name="Lin M."/>
            <person name="Wu X.Y."/>
            <person name="Wu W.L."/>
            <person name="Chen Y.Y."/>
            <person name="Chang S.B."/>
            <person name="Sakamoto S."/>
            <person name="Ohme-Takagi M."/>
            <person name="Yagi M."/>
            <person name="Zeng S.J."/>
            <person name="Shen C.Y."/>
            <person name="Yeh C.M."/>
            <person name="Luo Y.B."/>
            <person name="Tsai W.C."/>
            <person name="Van de Peer Y."/>
            <person name="Liu Z.J."/>
        </authorList>
    </citation>
    <scope>NUCLEOTIDE SEQUENCE [LARGE SCALE GENOMIC DNA]</scope>
    <source>
        <tissue evidence="3">The whole plant</tissue>
    </source>
</reference>
<dbReference type="PANTHER" id="PTHR37371:SF1">
    <property type="entry name" value="KINESIN-LIKE PROTEIN"/>
    <property type="match status" value="1"/>
</dbReference>
<feature type="compositionally biased region" description="Low complexity" evidence="2">
    <location>
        <begin position="7"/>
        <end position="20"/>
    </location>
</feature>
<evidence type="ECO:0000256" key="1">
    <source>
        <dbReference type="SAM" id="Coils"/>
    </source>
</evidence>
<evidence type="ECO:0000313" key="3">
    <source>
        <dbReference type="EMBL" id="PKU75572.1"/>
    </source>
</evidence>
<keyword evidence="4" id="KW-1185">Reference proteome</keyword>
<reference evidence="3 4" key="1">
    <citation type="journal article" date="2016" name="Sci. Rep.">
        <title>The Dendrobium catenatum Lindl. genome sequence provides insights into polysaccharide synthase, floral development and adaptive evolution.</title>
        <authorList>
            <person name="Zhang G.Q."/>
            <person name="Xu Q."/>
            <person name="Bian C."/>
            <person name="Tsai W.C."/>
            <person name="Yeh C.M."/>
            <person name="Liu K.W."/>
            <person name="Yoshida K."/>
            <person name="Zhang L.S."/>
            <person name="Chang S.B."/>
            <person name="Chen F."/>
            <person name="Shi Y."/>
            <person name="Su Y.Y."/>
            <person name="Zhang Y.Q."/>
            <person name="Chen L.J."/>
            <person name="Yin Y."/>
            <person name="Lin M."/>
            <person name="Huang H."/>
            <person name="Deng H."/>
            <person name="Wang Z.W."/>
            <person name="Zhu S.L."/>
            <person name="Zhao X."/>
            <person name="Deng C."/>
            <person name="Niu S.C."/>
            <person name="Huang J."/>
            <person name="Wang M."/>
            <person name="Liu G.H."/>
            <person name="Yang H.J."/>
            <person name="Xiao X.J."/>
            <person name="Hsiao Y.Y."/>
            <person name="Wu W.L."/>
            <person name="Chen Y.Y."/>
            <person name="Mitsuda N."/>
            <person name="Ohme-Takagi M."/>
            <person name="Luo Y.B."/>
            <person name="Van de Peer Y."/>
            <person name="Liu Z.J."/>
        </authorList>
    </citation>
    <scope>NUCLEOTIDE SEQUENCE [LARGE SCALE GENOMIC DNA]</scope>
    <source>
        <tissue evidence="3">The whole plant</tissue>
    </source>
</reference>
<dbReference type="OrthoDB" id="1933837at2759"/>